<feature type="non-terminal residue" evidence="1">
    <location>
        <position position="136"/>
    </location>
</feature>
<comment type="caution">
    <text evidence="1">The sequence shown here is derived from an EMBL/GenBank/DDBJ whole genome shotgun (WGS) entry which is preliminary data.</text>
</comment>
<dbReference type="OrthoDB" id="10532899at2759"/>
<dbReference type="AlphaFoldDB" id="A0A9N9IRL1"/>
<dbReference type="Proteomes" id="UP000789342">
    <property type="component" value="Unassembled WGS sequence"/>
</dbReference>
<protein>
    <submittedName>
        <fullName evidence="1">13012_t:CDS:1</fullName>
    </submittedName>
</protein>
<dbReference type="EMBL" id="CAJVPV010033394">
    <property type="protein sequence ID" value="CAG8746892.1"/>
    <property type="molecule type" value="Genomic_DNA"/>
</dbReference>
<evidence type="ECO:0000313" key="2">
    <source>
        <dbReference type="Proteomes" id="UP000789342"/>
    </source>
</evidence>
<proteinExistence type="predicted"/>
<sequence length="136" mass="16046">IVKGTPKLWVKLMELCWNADVFKRPTAKQMHGILDKLNDIVHFREAREDILKENLELRDLCGYSSLDEFADDVWEFKLKMFDISCREANHQKEMHPKAIYTSQLISDITKNVQWESNKSVQDGKFESVQKKLEINF</sequence>
<name>A0A9N9IRL1_9GLOM</name>
<accession>A0A9N9IRL1</accession>
<keyword evidence="2" id="KW-1185">Reference proteome</keyword>
<gene>
    <name evidence="1" type="ORF">AMORRO_LOCUS15104</name>
</gene>
<reference evidence="1" key="1">
    <citation type="submission" date="2021-06" db="EMBL/GenBank/DDBJ databases">
        <authorList>
            <person name="Kallberg Y."/>
            <person name="Tangrot J."/>
            <person name="Rosling A."/>
        </authorList>
    </citation>
    <scope>NUCLEOTIDE SEQUENCE</scope>
    <source>
        <strain evidence="1">CL551</strain>
    </source>
</reference>
<organism evidence="1 2">
    <name type="scientific">Acaulospora morrowiae</name>
    <dbReference type="NCBI Taxonomy" id="94023"/>
    <lineage>
        <taxon>Eukaryota</taxon>
        <taxon>Fungi</taxon>
        <taxon>Fungi incertae sedis</taxon>
        <taxon>Mucoromycota</taxon>
        <taxon>Glomeromycotina</taxon>
        <taxon>Glomeromycetes</taxon>
        <taxon>Diversisporales</taxon>
        <taxon>Acaulosporaceae</taxon>
        <taxon>Acaulospora</taxon>
    </lineage>
</organism>
<evidence type="ECO:0000313" key="1">
    <source>
        <dbReference type="EMBL" id="CAG8746892.1"/>
    </source>
</evidence>